<feature type="non-terminal residue" evidence="2">
    <location>
        <position position="1"/>
    </location>
</feature>
<feature type="region of interest" description="Disordered" evidence="1">
    <location>
        <begin position="1"/>
        <end position="58"/>
    </location>
</feature>
<feature type="region of interest" description="Disordered" evidence="1">
    <location>
        <begin position="70"/>
        <end position="121"/>
    </location>
</feature>
<dbReference type="EMBL" id="JASCZI010002136">
    <property type="protein sequence ID" value="MED6115889.1"/>
    <property type="molecule type" value="Genomic_DNA"/>
</dbReference>
<gene>
    <name evidence="2" type="ORF">PIB30_094962</name>
</gene>
<feature type="compositionally biased region" description="Basic residues" evidence="1">
    <location>
        <begin position="74"/>
        <end position="89"/>
    </location>
</feature>
<feature type="compositionally biased region" description="Basic and acidic residues" evidence="1">
    <location>
        <begin position="8"/>
        <end position="17"/>
    </location>
</feature>
<comment type="caution">
    <text evidence="2">The sequence shown here is derived from an EMBL/GenBank/DDBJ whole genome shotgun (WGS) entry which is preliminary data.</text>
</comment>
<proteinExistence type="predicted"/>
<feature type="compositionally biased region" description="Acidic residues" evidence="1">
    <location>
        <begin position="48"/>
        <end position="58"/>
    </location>
</feature>
<evidence type="ECO:0000313" key="3">
    <source>
        <dbReference type="Proteomes" id="UP001341840"/>
    </source>
</evidence>
<dbReference type="Proteomes" id="UP001341840">
    <property type="component" value="Unassembled WGS sequence"/>
</dbReference>
<feature type="compositionally biased region" description="Acidic residues" evidence="1">
    <location>
        <begin position="18"/>
        <end position="35"/>
    </location>
</feature>
<evidence type="ECO:0000313" key="2">
    <source>
        <dbReference type="EMBL" id="MED6115889.1"/>
    </source>
</evidence>
<organism evidence="2 3">
    <name type="scientific">Stylosanthes scabra</name>
    <dbReference type="NCBI Taxonomy" id="79078"/>
    <lineage>
        <taxon>Eukaryota</taxon>
        <taxon>Viridiplantae</taxon>
        <taxon>Streptophyta</taxon>
        <taxon>Embryophyta</taxon>
        <taxon>Tracheophyta</taxon>
        <taxon>Spermatophyta</taxon>
        <taxon>Magnoliopsida</taxon>
        <taxon>eudicotyledons</taxon>
        <taxon>Gunneridae</taxon>
        <taxon>Pentapetalae</taxon>
        <taxon>rosids</taxon>
        <taxon>fabids</taxon>
        <taxon>Fabales</taxon>
        <taxon>Fabaceae</taxon>
        <taxon>Papilionoideae</taxon>
        <taxon>50 kb inversion clade</taxon>
        <taxon>dalbergioids sensu lato</taxon>
        <taxon>Dalbergieae</taxon>
        <taxon>Pterocarpus clade</taxon>
        <taxon>Stylosanthes</taxon>
    </lineage>
</organism>
<sequence length="121" mass="13655">CSRGAPNVKDHKGKEVLNEDEDVENEDDSDYDPESDLSTNSDKNFNNNDDDYCGDDPLFDVDITLEEIQQEVRQKKKARPVREKGKRSRERISSGLSDDEGINSDELDELDSEDDEEGGGE</sequence>
<name>A0ABU6QW42_9FABA</name>
<reference evidence="2 3" key="1">
    <citation type="journal article" date="2023" name="Plants (Basel)">
        <title>Bridging the Gap: Combining Genomics and Transcriptomics Approaches to Understand Stylosanthes scabra, an Orphan Legume from the Brazilian Caatinga.</title>
        <authorList>
            <person name="Ferreira-Neto J.R.C."/>
            <person name="da Silva M.D."/>
            <person name="Binneck E."/>
            <person name="de Melo N.F."/>
            <person name="da Silva R.H."/>
            <person name="de Melo A.L.T.M."/>
            <person name="Pandolfi V."/>
            <person name="Bustamante F.O."/>
            <person name="Brasileiro-Vidal A.C."/>
            <person name="Benko-Iseppon A.M."/>
        </authorList>
    </citation>
    <scope>NUCLEOTIDE SEQUENCE [LARGE SCALE GENOMIC DNA]</scope>
    <source>
        <tissue evidence="2">Leaves</tissue>
    </source>
</reference>
<feature type="compositionally biased region" description="Acidic residues" evidence="1">
    <location>
        <begin position="97"/>
        <end position="121"/>
    </location>
</feature>
<protein>
    <submittedName>
        <fullName evidence="2">Uncharacterized protein</fullName>
    </submittedName>
</protein>
<evidence type="ECO:0000256" key="1">
    <source>
        <dbReference type="SAM" id="MobiDB-lite"/>
    </source>
</evidence>
<keyword evidence="3" id="KW-1185">Reference proteome</keyword>
<accession>A0ABU6QW42</accession>